<feature type="region of interest" description="Disordered" evidence="8">
    <location>
        <begin position="456"/>
        <end position="517"/>
    </location>
</feature>
<comment type="similarity">
    <text evidence="6">Belongs to the DEAD box helicase family.</text>
</comment>
<dbReference type="OrthoDB" id="422663at2759"/>
<dbReference type="Proteomes" id="UP000268093">
    <property type="component" value="Unassembled WGS sequence"/>
</dbReference>
<keyword evidence="1 6" id="KW-0547">Nucleotide-binding</keyword>
<dbReference type="GO" id="GO:0005524">
    <property type="term" value="F:ATP binding"/>
    <property type="evidence" value="ECO:0007669"/>
    <property type="project" value="UniProtKB-UniRule"/>
</dbReference>
<dbReference type="PROSITE" id="PS51194">
    <property type="entry name" value="HELICASE_CTER"/>
    <property type="match status" value="1"/>
</dbReference>
<accession>A0A433DGT1</accession>
<dbReference type="Pfam" id="PF00271">
    <property type="entry name" value="Helicase_C"/>
    <property type="match status" value="1"/>
</dbReference>
<dbReference type="EC" id="3.6.4.13" evidence="7"/>
<evidence type="ECO:0000313" key="11">
    <source>
        <dbReference type="EMBL" id="RUP50073.1"/>
    </source>
</evidence>
<feature type="region of interest" description="Disordered" evidence="8">
    <location>
        <begin position="36"/>
        <end position="59"/>
    </location>
</feature>
<comment type="function">
    <text evidence="7">RNA helicase.</text>
</comment>
<feature type="compositionally biased region" description="Acidic residues" evidence="8">
    <location>
        <begin position="464"/>
        <end position="482"/>
    </location>
</feature>
<comment type="catalytic activity">
    <reaction evidence="7">
        <text>ATP + H2O = ADP + phosphate + H(+)</text>
        <dbReference type="Rhea" id="RHEA:13065"/>
        <dbReference type="ChEBI" id="CHEBI:15377"/>
        <dbReference type="ChEBI" id="CHEBI:15378"/>
        <dbReference type="ChEBI" id="CHEBI:30616"/>
        <dbReference type="ChEBI" id="CHEBI:43474"/>
        <dbReference type="ChEBI" id="CHEBI:456216"/>
        <dbReference type="EC" id="3.6.4.13"/>
    </reaction>
</comment>
<reference evidence="11 12" key="1">
    <citation type="journal article" date="2018" name="New Phytol.">
        <title>Phylogenomics of Endogonaceae and evolution of mycorrhizas within Mucoromycota.</title>
        <authorList>
            <person name="Chang Y."/>
            <person name="Desiro A."/>
            <person name="Na H."/>
            <person name="Sandor L."/>
            <person name="Lipzen A."/>
            <person name="Clum A."/>
            <person name="Barry K."/>
            <person name="Grigoriev I.V."/>
            <person name="Martin F.M."/>
            <person name="Stajich J.E."/>
            <person name="Smith M.E."/>
            <person name="Bonito G."/>
            <person name="Spatafora J.W."/>
        </authorList>
    </citation>
    <scope>NUCLEOTIDE SEQUENCE [LARGE SCALE GENOMIC DNA]</scope>
    <source>
        <strain evidence="11 12">GMNB39</strain>
    </source>
</reference>
<keyword evidence="3 6" id="KW-0347">Helicase</keyword>
<dbReference type="PROSITE" id="PS00039">
    <property type="entry name" value="DEAD_ATP_HELICASE"/>
    <property type="match status" value="1"/>
</dbReference>
<dbReference type="SMART" id="SM00490">
    <property type="entry name" value="HELICc"/>
    <property type="match status" value="1"/>
</dbReference>
<dbReference type="InterPro" id="IPR014001">
    <property type="entry name" value="Helicase_ATP-bd"/>
</dbReference>
<evidence type="ECO:0000259" key="9">
    <source>
        <dbReference type="PROSITE" id="PS51192"/>
    </source>
</evidence>
<dbReference type="InterPro" id="IPR001650">
    <property type="entry name" value="Helicase_C-like"/>
</dbReference>
<evidence type="ECO:0000256" key="8">
    <source>
        <dbReference type="SAM" id="MobiDB-lite"/>
    </source>
</evidence>
<evidence type="ECO:0000256" key="1">
    <source>
        <dbReference type="ARBA" id="ARBA00022741"/>
    </source>
</evidence>
<dbReference type="InterPro" id="IPR027417">
    <property type="entry name" value="P-loop_NTPase"/>
</dbReference>
<dbReference type="PROSITE" id="PS51192">
    <property type="entry name" value="HELICASE_ATP_BIND_1"/>
    <property type="match status" value="1"/>
</dbReference>
<evidence type="ECO:0000256" key="4">
    <source>
        <dbReference type="ARBA" id="ARBA00022840"/>
    </source>
</evidence>
<keyword evidence="5 7" id="KW-0694">RNA-binding</keyword>
<dbReference type="GO" id="GO:0016787">
    <property type="term" value="F:hydrolase activity"/>
    <property type="evidence" value="ECO:0007669"/>
    <property type="project" value="UniProtKB-KW"/>
</dbReference>
<dbReference type="SMART" id="SM00487">
    <property type="entry name" value="DEXDc"/>
    <property type="match status" value="1"/>
</dbReference>
<keyword evidence="12" id="KW-1185">Reference proteome</keyword>
<proteinExistence type="inferred from homology"/>
<feature type="region of interest" description="Disordered" evidence="8">
    <location>
        <begin position="665"/>
        <end position="713"/>
    </location>
</feature>
<feature type="compositionally biased region" description="Basic and acidic residues" evidence="8">
    <location>
        <begin position="483"/>
        <end position="499"/>
    </location>
</feature>
<comment type="caution">
    <text evidence="11">The sequence shown here is derived from an EMBL/GenBank/DDBJ whole genome shotgun (WGS) entry which is preliminary data.</text>
</comment>
<dbReference type="SUPFAM" id="SSF52540">
    <property type="entry name" value="P-loop containing nucleoside triphosphate hydrolases"/>
    <property type="match status" value="2"/>
</dbReference>
<dbReference type="EMBL" id="RBNI01001705">
    <property type="protein sequence ID" value="RUP50073.1"/>
    <property type="molecule type" value="Genomic_DNA"/>
</dbReference>
<name>A0A433DGT1_9FUNG</name>
<evidence type="ECO:0000256" key="7">
    <source>
        <dbReference type="RuleBase" id="RU365068"/>
    </source>
</evidence>
<sequence length="713" mass="78564">MDDDGLIMNFAPSSGRLRVKKNIQRKERKLAAFVSAGGRRTSDVREKQSDRPVGTATPATKVMHGKPQVISSLFSYNPEIRKKDPAVKDATKKKSLSAPSNAPVSDTTTFQGIGIDSDLVAHMTDKLGAQKPTQIQRRAIPILLGPSRRQVVIDDIEVPDEDVDAVVQAETGSGKTLTYLLPIVNRLILSSTTDASSTNASSTSAKRSVGTLAIVLTPTRELAQQVLGVLQTLLSLPPCGTTGRRRSHWIVPGVVIGGDKKKSEKARLRKGVNVLVSTPGRLLDHLQNTKSFEIENLRWLVLDEADRLLDLGFEETLRSIVTILDERTAGRGRGTRHEDSDLWPGTRQTVLCSATLREDVRRLAGTSLRNPVFIRGQGEEGVASVKRLHDRSDTAGKKGREDVNAMDVDDAPEAKFSTPNQLKQTYVLTPAKLRLVALAAMLRSCFVTRQSGMESKRKRWAGDSYEEEEDGENEEDEGEEESPEHRVLREVLKAQKDEPTAQNSNGKKVDQPDAQLPPKPFAIGTVLPDVPLYRLHGELAQSIRTQVYLDFRKAATGVLFCTDVAARGLDLPDVTRIIQYDAPADLKDYVHRVGRTARLGRQGQATLFLLPSEMEYLDVLKAQELKPEPVKVESVLMGLVSEANGKDFQTPATELQNTFERYVLADEKKRDEEKDGGKGGKAPKKRKLDPSAEFAIGDLSKMVGPTTRKKTRK</sequence>
<feature type="domain" description="Helicase C-terminal" evidence="10">
    <location>
        <begin position="466"/>
        <end position="640"/>
    </location>
</feature>
<dbReference type="Pfam" id="PF00270">
    <property type="entry name" value="DEAD"/>
    <property type="match status" value="1"/>
</dbReference>
<dbReference type="AlphaFoldDB" id="A0A433DGT1"/>
<feature type="compositionally biased region" description="Basic and acidic residues" evidence="8">
    <location>
        <begin position="40"/>
        <end position="50"/>
    </location>
</feature>
<protein>
    <recommendedName>
        <fullName evidence="7">ATP-dependent RNA helicase</fullName>
        <ecNumber evidence="7">3.6.4.13</ecNumber>
    </recommendedName>
</protein>
<dbReference type="InterPro" id="IPR000629">
    <property type="entry name" value="RNA-helicase_DEAD-box_CS"/>
</dbReference>
<gene>
    <name evidence="11" type="ORF">BC936DRAFT_140441</name>
</gene>
<evidence type="ECO:0000256" key="6">
    <source>
        <dbReference type="RuleBase" id="RU000492"/>
    </source>
</evidence>
<dbReference type="Gene3D" id="3.40.50.300">
    <property type="entry name" value="P-loop containing nucleotide triphosphate hydrolases"/>
    <property type="match status" value="2"/>
</dbReference>
<feature type="compositionally biased region" description="Basic and acidic residues" evidence="8">
    <location>
        <begin position="665"/>
        <end position="678"/>
    </location>
</feature>
<dbReference type="GO" id="GO:0003724">
    <property type="term" value="F:RNA helicase activity"/>
    <property type="evidence" value="ECO:0007669"/>
    <property type="project" value="UniProtKB-EC"/>
</dbReference>
<feature type="region of interest" description="Disordered" evidence="8">
    <location>
        <begin position="85"/>
        <end position="105"/>
    </location>
</feature>
<dbReference type="CDD" id="cd17949">
    <property type="entry name" value="DEADc_DDX31"/>
    <property type="match status" value="1"/>
</dbReference>
<dbReference type="GO" id="GO:0003723">
    <property type="term" value="F:RNA binding"/>
    <property type="evidence" value="ECO:0007669"/>
    <property type="project" value="UniProtKB-UniRule"/>
</dbReference>
<evidence type="ECO:0000259" key="10">
    <source>
        <dbReference type="PROSITE" id="PS51194"/>
    </source>
</evidence>
<feature type="domain" description="Helicase ATP-binding" evidence="9">
    <location>
        <begin position="156"/>
        <end position="374"/>
    </location>
</feature>
<dbReference type="PANTHER" id="PTHR24031">
    <property type="entry name" value="RNA HELICASE"/>
    <property type="match status" value="1"/>
</dbReference>
<dbReference type="CDD" id="cd18787">
    <property type="entry name" value="SF2_C_DEAD"/>
    <property type="match status" value="1"/>
</dbReference>
<dbReference type="InterPro" id="IPR011545">
    <property type="entry name" value="DEAD/DEAH_box_helicase_dom"/>
</dbReference>
<evidence type="ECO:0000256" key="3">
    <source>
        <dbReference type="ARBA" id="ARBA00022806"/>
    </source>
</evidence>
<organism evidence="11 12">
    <name type="scientific">Jimgerdemannia flammicorona</name>
    <dbReference type="NCBI Taxonomy" id="994334"/>
    <lineage>
        <taxon>Eukaryota</taxon>
        <taxon>Fungi</taxon>
        <taxon>Fungi incertae sedis</taxon>
        <taxon>Mucoromycota</taxon>
        <taxon>Mucoromycotina</taxon>
        <taxon>Endogonomycetes</taxon>
        <taxon>Endogonales</taxon>
        <taxon>Endogonaceae</taxon>
        <taxon>Jimgerdemannia</taxon>
    </lineage>
</organism>
<evidence type="ECO:0000256" key="2">
    <source>
        <dbReference type="ARBA" id="ARBA00022801"/>
    </source>
</evidence>
<keyword evidence="2 6" id="KW-0378">Hydrolase</keyword>
<evidence type="ECO:0000313" key="12">
    <source>
        <dbReference type="Proteomes" id="UP000268093"/>
    </source>
</evidence>
<keyword evidence="4 6" id="KW-0067">ATP-binding</keyword>
<comment type="domain">
    <text evidence="7">The Q motif is unique to and characteristic of the DEAD box family of RNA helicases and controls ATP binding and hydrolysis.</text>
</comment>
<evidence type="ECO:0000256" key="5">
    <source>
        <dbReference type="ARBA" id="ARBA00022884"/>
    </source>
</evidence>